<evidence type="ECO:0000259" key="6">
    <source>
        <dbReference type="Pfam" id="PF16858"/>
    </source>
</evidence>
<organism evidence="7 8">
    <name type="scientific">Haemonchus contortus</name>
    <name type="common">Barber pole worm</name>
    <dbReference type="NCBI Taxonomy" id="6289"/>
    <lineage>
        <taxon>Eukaryota</taxon>
        <taxon>Metazoa</taxon>
        <taxon>Ecdysozoa</taxon>
        <taxon>Nematoda</taxon>
        <taxon>Chromadorea</taxon>
        <taxon>Rhabditida</taxon>
        <taxon>Rhabditina</taxon>
        <taxon>Rhabditomorpha</taxon>
        <taxon>Strongyloidea</taxon>
        <taxon>Trichostrongylidae</taxon>
        <taxon>Haemonchus</taxon>
    </lineage>
</organism>
<feature type="domain" description="Condensin II complex subunit H2 N-terminal" evidence="5">
    <location>
        <begin position="10"/>
        <end position="116"/>
    </location>
</feature>
<feature type="region of interest" description="Disordered" evidence="4">
    <location>
        <begin position="261"/>
        <end position="280"/>
    </location>
</feature>
<feature type="compositionally biased region" description="Low complexity" evidence="4">
    <location>
        <begin position="586"/>
        <end position="604"/>
    </location>
</feature>
<evidence type="ECO:0000256" key="3">
    <source>
        <dbReference type="ARBA" id="ARBA00023242"/>
    </source>
</evidence>
<dbReference type="Pfam" id="PF16858">
    <property type="entry name" value="CNDH2_C"/>
    <property type="match status" value="1"/>
</dbReference>
<evidence type="ECO:0000256" key="4">
    <source>
        <dbReference type="SAM" id="MobiDB-lite"/>
    </source>
</evidence>
<evidence type="ECO:0000313" key="8">
    <source>
        <dbReference type="WBParaSite" id="HCON_00129230-00001"/>
    </source>
</evidence>
<keyword evidence="7" id="KW-1185">Reference proteome</keyword>
<comment type="similarity">
    <text evidence="2">Belongs to the CND2 H2 (condensin-2 subunit 2) family.</text>
</comment>
<sequence>MAEDFEDAGQRYTFLLRPVKDLGKNFETNIAKELDDYCERLRSVSDDAHEGVDNQHRFNFAEAAMLIQGSAYVFGKKVDYVHSQAIHFFEALQPQKTKKKKKKKGEEEEDEGFVDGDATSIDPCDLQDCSKVKACKENSLLRNFEKSKYKGHPPKIKVMPMSLMPLADNEKNGVLIYSTGYRMEIVGKMDDFKMNAGFLNSRGVLLLQLADNKIVDEFASEAFLRMWHPYLFNPDGTFVAKPCGAHYRAVMECLKKRLTQSHAPSSGRGTLTGDPGSDHGRIPSAMEIGRASSAMEVARRGTTGTFNDLQSARPSTRLLEAPEIESQKVNQIPEGGEDFDSFGGGMDCGDFTLPVPSVPCEKRASRSQQPCVMPWEINENDAEEDCTQKLLLDPFDTVKWKTKPIEKIERFVKGSTIAARMEKKEKNMSFQKRTMRTNEYVKEHFFMRKKVKKCKEDDWQAEALYRFIVAVMKKRAEAKREKRKAKANPMAEAVYNDDEDDYNDDGEDYDDVNDEPENNENIPPKTDTAGNQGTQGNDDPKKNLETVPNAPEVRKSVIDLMFGDMDDEDLDSSISIDSLYGGCGPSQGPSQGLSQGLSQGDSQPIGDKGKKKFSLLELLHAHMLKYWSTTEEVTSDLVARVQEWEETMMPILEEEETRKEFDIHEYGDELLSMFREVGEVKTLDELLVGRKKYEISRYFLACLMMANTYNVRVEHEIRKDRTGVETPIMRITLLKKDRHHEVFDKAGAL</sequence>
<dbReference type="InterPro" id="IPR031739">
    <property type="entry name" value="Ncaph2"/>
</dbReference>
<feature type="compositionally biased region" description="Acidic residues" evidence="4">
    <location>
        <begin position="495"/>
        <end position="518"/>
    </location>
</feature>
<dbReference type="OrthoDB" id="10038475at2759"/>
<dbReference type="GO" id="GO:0003682">
    <property type="term" value="F:chromatin binding"/>
    <property type="evidence" value="ECO:0007669"/>
    <property type="project" value="TreeGrafter"/>
</dbReference>
<feature type="region of interest" description="Disordered" evidence="4">
    <location>
        <begin position="479"/>
        <end position="550"/>
    </location>
</feature>
<proteinExistence type="inferred from homology"/>
<dbReference type="GO" id="GO:0000796">
    <property type="term" value="C:condensin complex"/>
    <property type="evidence" value="ECO:0007669"/>
    <property type="project" value="TreeGrafter"/>
</dbReference>
<keyword evidence="3" id="KW-0539">Nucleus</keyword>
<reference evidence="8" key="1">
    <citation type="submission" date="2020-12" db="UniProtKB">
        <authorList>
            <consortium name="WormBaseParasite"/>
        </authorList>
    </citation>
    <scope>IDENTIFICATION</scope>
    <source>
        <strain evidence="8">MHco3</strain>
    </source>
</reference>
<evidence type="ECO:0000256" key="2">
    <source>
        <dbReference type="ARBA" id="ARBA00007844"/>
    </source>
</evidence>
<comment type="subcellular location">
    <subcellularLocation>
        <location evidence="1">Nucleus</location>
    </subcellularLocation>
</comment>
<evidence type="ECO:0000313" key="7">
    <source>
        <dbReference type="Proteomes" id="UP000025227"/>
    </source>
</evidence>
<dbReference type="Pfam" id="PF06278">
    <property type="entry name" value="CNDH2_N"/>
    <property type="match status" value="1"/>
</dbReference>
<dbReference type="Proteomes" id="UP000025227">
    <property type="component" value="Unplaced"/>
</dbReference>
<dbReference type="GO" id="GO:0010032">
    <property type="term" value="P:meiotic chromosome condensation"/>
    <property type="evidence" value="ECO:0007669"/>
    <property type="project" value="TreeGrafter"/>
</dbReference>
<evidence type="ECO:0000256" key="1">
    <source>
        <dbReference type="ARBA" id="ARBA00004123"/>
    </source>
</evidence>
<dbReference type="InterPro" id="IPR009378">
    <property type="entry name" value="H2_N"/>
</dbReference>
<accession>A0A7I4YPU0</accession>
<feature type="domain" description="Condensin-2 complex subunit H2 C-terminal" evidence="6">
    <location>
        <begin position="616"/>
        <end position="743"/>
    </location>
</feature>
<dbReference type="GO" id="GO:0005634">
    <property type="term" value="C:nucleus"/>
    <property type="evidence" value="ECO:0007669"/>
    <property type="project" value="UniProtKB-SubCell"/>
</dbReference>
<evidence type="ECO:0000259" key="5">
    <source>
        <dbReference type="Pfam" id="PF06278"/>
    </source>
</evidence>
<name>A0A7I4YPU0_HAECO</name>
<dbReference type="GO" id="GO:0051306">
    <property type="term" value="P:mitotic sister chromatid separation"/>
    <property type="evidence" value="ECO:0007669"/>
    <property type="project" value="TreeGrafter"/>
</dbReference>
<dbReference type="OMA" id="DNQHRFN"/>
<dbReference type="PANTHER" id="PTHR14324:SF3">
    <property type="entry name" value="CONDENSIN-2 COMPLEX SUBUNIT H2"/>
    <property type="match status" value="1"/>
</dbReference>
<dbReference type="InterPro" id="IPR031737">
    <property type="entry name" value="CNDH2_C"/>
</dbReference>
<dbReference type="WBParaSite" id="HCON_00129230-00001">
    <property type="protein sequence ID" value="HCON_00129230-00001"/>
    <property type="gene ID" value="HCON_00129230"/>
</dbReference>
<feature type="compositionally biased region" description="Polar residues" evidence="4">
    <location>
        <begin position="528"/>
        <end position="537"/>
    </location>
</feature>
<feature type="region of interest" description="Disordered" evidence="4">
    <location>
        <begin position="576"/>
        <end position="606"/>
    </location>
</feature>
<protein>
    <submittedName>
        <fullName evidence="8">CNDH2_N domain-containing protein</fullName>
    </submittedName>
</protein>
<dbReference type="PANTHER" id="PTHR14324">
    <property type="entry name" value="CONDENSIN-2 COMPLEX SUBUNIT H2"/>
    <property type="match status" value="1"/>
</dbReference>
<dbReference type="AlphaFoldDB" id="A0A7I4YPU0"/>